<dbReference type="InterPro" id="IPR029063">
    <property type="entry name" value="SAM-dependent_MTases_sf"/>
</dbReference>
<dbReference type="PROSITE" id="PS00092">
    <property type="entry name" value="N6_MTASE"/>
    <property type="match status" value="1"/>
</dbReference>
<dbReference type="Gene3D" id="3.40.50.150">
    <property type="entry name" value="Vaccinia Virus protein VP39"/>
    <property type="match status" value="1"/>
</dbReference>
<dbReference type="PANTHER" id="PTHR43542:SF1">
    <property type="entry name" value="METHYLTRANSFERASE"/>
    <property type="match status" value="1"/>
</dbReference>
<dbReference type="Proteomes" id="UP000009026">
    <property type="component" value="Chromosome"/>
</dbReference>
<dbReference type="PANTHER" id="PTHR43542">
    <property type="entry name" value="METHYLTRANSFERASE"/>
    <property type="match status" value="1"/>
</dbReference>
<evidence type="ECO:0000313" key="4">
    <source>
        <dbReference type="Proteomes" id="UP000009026"/>
    </source>
</evidence>
<proteinExistence type="predicted"/>
<dbReference type="PATRIC" id="fig|1297742.4.peg.3596"/>
<evidence type="ECO:0000313" key="3">
    <source>
        <dbReference type="EMBL" id="AKQ66650.1"/>
    </source>
</evidence>
<dbReference type="AlphaFoldDB" id="A0A0H4WZ64"/>
<dbReference type="InterPro" id="IPR004398">
    <property type="entry name" value="RNA_MeTrfase_RsmD"/>
</dbReference>
<dbReference type="KEGG" id="mym:A176_003562"/>
<keyword evidence="2 3" id="KW-0808">Transferase</keyword>
<dbReference type="SUPFAM" id="SSF53335">
    <property type="entry name" value="S-adenosyl-L-methionine-dependent methyltransferases"/>
    <property type="match status" value="1"/>
</dbReference>
<organism evidence="3 4">
    <name type="scientific">Pseudomyxococcus hansupus</name>
    <dbReference type="NCBI Taxonomy" id="1297742"/>
    <lineage>
        <taxon>Bacteria</taxon>
        <taxon>Pseudomonadati</taxon>
        <taxon>Myxococcota</taxon>
        <taxon>Myxococcia</taxon>
        <taxon>Myxococcales</taxon>
        <taxon>Cystobacterineae</taxon>
        <taxon>Myxococcaceae</taxon>
        <taxon>Pseudomyxococcus</taxon>
    </lineage>
</organism>
<dbReference type="GO" id="GO:0031167">
    <property type="term" value="P:rRNA methylation"/>
    <property type="evidence" value="ECO:0007669"/>
    <property type="project" value="InterPro"/>
</dbReference>
<dbReference type="Pfam" id="PF03602">
    <property type="entry name" value="Cons_hypoth95"/>
    <property type="match status" value="1"/>
</dbReference>
<dbReference type="InterPro" id="IPR002052">
    <property type="entry name" value="DNA_methylase_N6_adenine_CS"/>
</dbReference>
<dbReference type="STRING" id="1297742.A176_003562"/>
<keyword evidence="1 3" id="KW-0489">Methyltransferase</keyword>
<accession>A0A0H4WZ64</accession>
<name>A0A0H4WZ64_9BACT</name>
<dbReference type="GO" id="GO:0003676">
    <property type="term" value="F:nucleic acid binding"/>
    <property type="evidence" value="ECO:0007669"/>
    <property type="project" value="InterPro"/>
</dbReference>
<dbReference type="EMBL" id="CP012109">
    <property type="protein sequence ID" value="AKQ66650.1"/>
    <property type="molecule type" value="Genomic_DNA"/>
</dbReference>
<sequence length="84" mass="9324">MSRALETLKRRGERYELIFADPPYAAHVVETVLDGIMAAGLLAPSGMVVVEHDKREAAPDAHAGLNREDQRRFGDTLVSFYRAP</sequence>
<dbReference type="GO" id="GO:0008168">
    <property type="term" value="F:methyltransferase activity"/>
    <property type="evidence" value="ECO:0007669"/>
    <property type="project" value="UniProtKB-KW"/>
</dbReference>
<evidence type="ECO:0000256" key="2">
    <source>
        <dbReference type="ARBA" id="ARBA00022679"/>
    </source>
</evidence>
<evidence type="ECO:0000256" key="1">
    <source>
        <dbReference type="ARBA" id="ARBA00022603"/>
    </source>
</evidence>
<gene>
    <name evidence="3" type="ORF">A176_003562</name>
</gene>
<keyword evidence="4" id="KW-1185">Reference proteome</keyword>
<reference evidence="3 4" key="1">
    <citation type="journal article" date="2016" name="PLoS ONE">
        <title>Complete Genome Sequence and Comparative Genomics of a Novel Myxobacterium Myxococcus hansupus.</title>
        <authorList>
            <person name="Sharma G."/>
            <person name="Narwani T."/>
            <person name="Subramanian S."/>
        </authorList>
    </citation>
    <scope>NUCLEOTIDE SEQUENCE [LARGE SCALE GENOMIC DNA]</scope>
    <source>
        <strain evidence="4">mixupus</strain>
    </source>
</reference>
<protein>
    <submittedName>
        <fullName evidence="3">16S rRNA (Guanine(966)-N(2))-methyltransferase</fullName>
    </submittedName>
</protein>